<accession>A0A7J6FEG6</accession>
<dbReference type="GO" id="GO:0046983">
    <property type="term" value="F:protein dimerization activity"/>
    <property type="evidence" value="ECO:0007669"/>
    <property type="project" value="InterPro"/>
</dbReference>
<dbReference type="GO" id="GO:0000981">
    <property type="term" value="F:DNA-binding transcription factor activity, RNA polymerase II-specific"/>
    <property type="evidence" value="ECO:0007669"/>
    <property type="project" value="InterPro"/>
</dbReference>
<dbReference type="InterPro" id="IPR002100">
    <property type="entry name" value="TF_MADSbox"/>
</dbReference>
<dbReference type="Pfam" id="PF00319">
    <property type="entry name" value="SRF-TF"/>
    <property type="match status" value="1"/>
</dbReference>
<dbReference type="CDD" id="cd00266">
    <property type="entry name" value="MADS_SRF_like"/>
    <property type="match status" value="1"/>
</dbReference>
<evidence type="ECO:0000313" key="10">
    <source>
        <dbReference type="Proteomes" id="UP000583929"/>
    </source>
</evidence>
<dbReference type="SUPFAM" id="SSF55455">
    <property type="entry name" value="SRF-like"/>
    <property type="match status" value="1"/>
</dbReference>
<dbReference type="PANTHER" id="PTHR11945:SF521">
    <property type="entry name" value="AGAMOUS-LIKE 48-RELATED"/>
    <property type="match status" value="1"/>
</dbReference>
<evidence type="ECO:0000256" key="4">
    <source>
        <dbReference type="ARBA" id="ARBA00023163"/>
    </source>
</evidence>
<dbReference type="Gene3D" id="3.40.1810.10">
    <property type="entry name" value="Transcription factor, MADS-box"/>
    <property type="match status" value="1"/>
</dbReference>
<evidence type="ECO:0000256" key="3">
    <source>
        <dbReference type="ARBA" id="ARBA00023125"/>
    </source>
</evidence>
<dbReference type="GO" id="GO:0045944">
    <property type="term" value="P:positive regulation of transcription by RNA polymerase II"/>
    <property type="evidence" value="ECO:0007669"/>
    <property type="project" value="InterPro"/>
</dbReference>
<evidence type="ECO:0000256" key="1">
    <source>
        <dbReference type="ARBA" id="ARBA00004123"/>
    </source>
</evidence>
<evidence type="ECO:0000313" key="8">
    <source>
        <dbReference type="EMBL" id="KAF4402773.1"/>
    </source>
</evidence>
<dbReference type="PRINTS" id="PR00404">
    <property type="entry name" value="MADSDOMAIN"/>
</dbReference>
<dbReference type="EMBL" id="JAATIQ010000006">
    <property type="protein sequence ID" value="KAF4402773.1"/>
    <property type="molecule type" value="Genomic_DNA"/>
</dbReference>
<dbReference type="GO" id="GO:0005634">
    <property type="term" value="C:nucleus"/>
    <property type="evidence" value="ECO:0007669"/>
    <property type="project" value="UniProtKB-SubCell"/>
</dbReference>
<dbReference type="Proteomes" id="UP000583929">
    <property type="component" value="Unassembled WGS sequence"/>
</dbReference>
<protein>
    <recommendedName>
        <fullName evidence="6">MADS-box domain-containing protein</fullName>
    </recommendedName>
</protein>
<evidence type="ECO:0000259" key="6">
    <source>
        <dbReference type="PROSITE" id="PS50066"/>
    </source>
</evidence>
<reference evidence="9 10" key="1">
    <citation type="journal article" date="2020" name="bioRxiv">
        <title>Sequence and annotation of 42 cannabis genomes reveals extensive copy number variation in cannabinoid synthesis and pathogen resistance genes.</title>
        <authorList>
            <person name="Mckernan K.J."/>
            <person name="Helbert Y."/>
            <person name="Kane L.T."/>
            <person name="Ebling H."/>
            <person name="Zhang L."/>
            <person name="Liu B."/>
            <person name="Eaton Z."/>
            <person name="Mclaughlin S."/>
            <person name="Kingan S."/>
            <person name="Baybayan P."/>
            <person name="Concepcion G."/>
            <person name="Jordan M."/>
            <person name="Riva A."/>
            <person name="Barbazuk W."/>
            <person name="Harkins T."/>
        </authorList>
    </citation>
    <scope>NUCLEOTIDE SEQUENCE [LARGE SCALE GENOMIC DNA]</scope>
    <source>
        <strain evidence="9 10">cv. Jamaican Lion 4</strain>
        <strain evidence="8">Father</strain>
        <strain evidence="7">Mother</strain>
        <tissue evidence="7">Leaf</tissue>
    </source>
</reference>
<name>A0A7J6FEG6_CANSA</name>
<feature type="domain" description="MADS-box" evidence="6">
    <location>
        <begin position="2"/>
        <end position="48"/>
    </location>
</feature>
<keyword evidence="4" id="KW-0804">Transcription</keyword>
<organism evidence="7 9">
    <name type="scientific">Cannabis sativa</name>
    <name type="common">Hemp</name>
    <name type="synonym">Marijuana</name>
    <dbReference type="NCBI Taxonomy" id="3483"/>
    <lineage>
        <taxon>Eukaryota</taxon>
        <taxon>Viridiplantae</taxon>
        <taxon>Streptophyta</taxon>
        <taxon>Embryophyta</taxon>
        <taxon>Tracheophyta</taxon>
        <taxon>Spermatophyta</taxon>
        <taxon>Magnoliopsida</taxon>
        <taxon>eudicotyledons</taxon>
        <taxon>Gunneridae</taxon>
        <taxon>Pentapetalae</taxon>
        <taxon>rosids</taxon>
        <taxon>fabids</taxon>
        <taxon>Rosales</taxon>
        <taxon>Cannabaceae</taxon>
        <taxon>Cannabis</taxon>
    </lineage>
</organism>
<gene>
    <name evidence="7" type="ORF">F8388_013413</name>
    <name evidence="8" type="ORF">G4B88_010225</name>
</gene>
<dbReference type="AlphaFoldDB" id="A0A7J6FEG6"/>
<dbReference type="EMBL" id="JAATIP010000131">
    <property type="protein sequence ID" value="KAF4369084.1"/>
    <property type="molecule type" value="Genomic_DNA"/>
</dbReference>
<dbReference type="GO" id="GO:0000978">
    <property type="term" value="F:RNA polymerase II cis-regulatory region sequence-specific DNA binding"/>
    <property type="evidence" value="ECO:0007669"/>
    <property type="project" value="TreeGrafter"/>
</dbReference>
<dbReference type="PANTHER" id="PTHR11945">
    <property type="entry name" value="MADS BOX PROTEIN"/>
    <property type="match status" value="1"/>
</dbReference>
<comment type="subcellular location">
    <subcellularLocation>
        <location evidence="1">Nucleus</location>
    </subcellularLocation>
</comment>
<dbReference type="Proteomes" id="UP000525078">
    <property type="component" value="Unassembled WGS sequence"/>
</dbReference>
<keyword evidence="10" id="KW-1185">Reference proteome</keyword>
<dbReference type="PROSITE" id="PS50066">
    <property type="entry name" value="MADS_BOX_2"/>
    <property type="match status" value="1"/>
</dbReference>
<keyword evidence="5" id="KW-0539">Nucleus</keyword>
<dbReference type="InterPro" id="IPR036879">
    <property type="entry name" value="TF_MADSbox_sf"/>
</dbReference>
<dbReference type="SMART" id="SM00432">
    <property type="entry name" value="MADS"/>
    <property type="match status" value="1"/>
</dbReference>
<keyword evidence="3" id="KW-0238">DNA-binding</keyword>
<evidence type="ECO:0000256" key="2">
    <source>
        <dbReference type="ARBA" id="ARBA00023015"/>
    </source>
</evidence>
<dbReference type="InterPro" id="IPR033897">
    <property type="entry name" value="SRF-like_MADS-box"/>
</dbReference>
<evidence type="ECO:0000313" key="7">
    <source>
        <dbReference type="EMBL" id="KAF4369084.1"/>
    </source>
</evidence>
<proteinExistence type="predicted"/>
<sequence>MMARRKIRLAWIENKTARKASFRKRRAGLLKKMKELITLCGISAFIIINNPDELGPPIIWPSMEEASELYQRFRSVPDVERCKKMMNQEDYLRERSGKMEEQIRKYHKQNQENLTSHILAQIFGQGKPLTELMSNELDSVICVLENYLKEVKMRIHYYNLMVGNQSPGSSSNVPPPLIPDQSKGKEVSWESCFSGILVNNNINNVLLMNNVEKQVSDHRQYFVGGTSHGSTFFSIAANNVVYPNYYGLGRNCSTTGFHIQPYMMNNQNLFGHAISNDQKDLVNFSQQVNFEGSSITSSQPDTHLGQINLESGRVNYEHVEMEVQSGQGDIIMAENHNNGDNTGNVTSVNIVDGKKP</sequence>
<keyword evidence="2" id="KW-0805">Transcription regulation</keyword>
<evidence type="ECO:0000256" key="5">
    <source>
        <dbReference type="ARBA" id="ARBA00023242"/>
    </source>
</evidence>
<evidence type="ECO:0000313" key="9">
    <source>
        <dbReference type="Proteomes" id="UP000525078"/>
    </source>
</evidence>
<comment type="caution">
    <text evidence="7">The sequence shown here is derived from an EMBL/GenBank/DDBJ whole genome shotgun (WGS) entry which is preliminary data.</text>
</comment>